<organism evidence="2 3">
    <name type="scientific">Poseidonocella sedimentorum</name>
    <dbReference type="NCBI Taxonomy" id="871652"/>
    <lineage>
        <taxon>Bacteria</taxon>
        <taxon>Pseudomonadati</taxon>
        <taxon>Pseudomonadota</taxon>
        <taxon>Alphaproteobacteria</taxon>
        <taxon>Rhodobacterales</taxon>
        <taxon>Roseobacteraceae</taxon>
        <taxon>Poseidonocella</taxon>
    </lineage>
</organism>
<dbReference type="SUPFAM" id="SSF56784">
    <property type="entry name" value="HAD-like"/>
    <property type="match status" value="1"/>
</dbReference>
<evidence type="ECO:0000256" key="1">
    <source>
        <dbReference type="ARBA" id="ARBA00022801"/>
    </source>
</evidence>
<evidence type="ECO:0000313" key="3">
    <source>
        <dbReference type="Proteomes" id="UP000199302"/>
    </source>
</evidence>
<gene>
    <name evidence="2" type="ORF">SAMN04515673_105164</name>
</gene>
<dbReference type="PANTHER" id="PTHR43316:SF8">
    <property type="entry name" value="HAD FAMILY HYDROLASE"/>
    <property type="match status" value="1"/>
</dbReference>
<dbReference type="Gene3D" id="3.40.50.1000">
    <property type="entry name" value="HAD superfamily/HAD-like"/>
    <property type="match status" value="1"/>
</dbReference>
<sequence length="238" mass="26422">MPKPLSIIAFDADDTLWHNERFFQLSQARFAELLADTAAPENLMARLEAAERRNLVVYGYGIKGFVLSMIETAVEVTEGRVSGAVISELLDLGHEMLRHPIDLLDGVEDTISTLTRSHRLLLITKGDLLDQERKLAQSGLGDHFHAIEIVSEKKPETYAEIFARHGAAAEDALMSGNSIRSDILPVVEIGGWGVHVPHELLWSLEAADAPETSPRFRRINELGALTELVRRIEAEENP</sequence>
<dbReference type="STRING" id="871652.SAMN04515673_105164"/>
<dbReference type="Proteomes" id="UP000199302">
    <property type="component" value="Unassembled WGS sequence"/>
</dbReference>
<protein>
    <submittedName>
        <fullName evidence="2">Putative hydrolase of the HAD superfamily</fullName>
    </submittedName>
</protein>
<dbReference type="Gene3D" id="1.10.150.240">
    <property type="entry name" value="Putative phosphatase, domain 2"/>
    <property type="match status" value="1"/>
</dbReference>
<dbReference type="AlphaFoldDB" id="A0A1I6DU30"/>
<evidence type="ECO:0000313" key="2">
    <source>
        <dbReference type="EMBL" id="SFR09000.1"/>
    </source>
</evidence>
<dbReference type="CDD" id="cd07515">
    <property type="entry name" value="HAD-like"/>
    <property type="match status" value="1"/>
</dbReference>
<keyword evidence="1 2" id="KW-0378">Hydrolase</keyword>
<dbReference type="InterPro" id="IPR051540">
    <property type="entry name" value="S-2-haloacid_dehalogenase"/>
</dbReference>
<dbReference type="EMBL" id="FOYI01000005">
    <property type="protein sequence ID" value="SFR09000.1"/>
    <property type="molecule type" value="Genomic_DNA"/>
</dbReference>
<dbReference type="InterPro" id="IPR023214">
    <property type="entry name" value="HAD_sf"/>
</dbReference>
<proteinExistence type="predicted"/>
<reference evidence="2 3" key="1">
    <citation type="submission" date="2016-10" db="EMBL/GenBank/DDBJ databases">
        <authorList>
            <person name="de Groot N.N."/>
        </authorList>
    </citation>
    <scope>NUCLEOTIDE SEQUENCE [LARGE SCALE GENOMIC DNA]</scope>
    <source>
        <strain evidence="3">KMM 9023,NRIC 0796,JCM 17311,KCTC 23692</strain>
    </source>
</reference>
<dbReference type="GO" id="GO:0016787">
    <property type="term" value="F:hydrolase activity"/>
    <property type="evidence" value="ECO:0007669"/>
    <property type="project" value="UniProtKB-KW"/>
</dbReference>
<dbReference type="InterPro" id="IPR023198">
    <property type="entry name" value="PGP-like_dom2"/>
</dbReference>
<dbReference type="Pfam" id="PF00702">
    <property type="entry name" value="Hydrolase"/>
    <property type="match status" value="1"/>
</dbReference>
<dbReference type="InterPro" id="IPR036412">
    <property type="entry name" value="HAD-like_sf"/>
</dbReference>
<dbReference type="SFLD" id="SFLDG01129">
    <property type="entry name" value="C1.5:_HAD__Beta-PGM__Phosphata"/>
    <property type="match status" value="1"/>
</dbReference>
<name>A0A1I6DU30_9RHOB</name>
<dbReference type="RefSeq" id="WP_092079675.1">
    <property type="nucleotide sequence ID" value="NZ_FOYI01000005.1"/>
</dbReference>
<dbReference type="SFLD" id="SFLDS00003">
    <property type="entry name" value="Haloacid_Dehalogenase"/>
    <property type="match status" value="1"/>
</dbReference>
<dbReference type="PANTHER" id="PTHR43316">
    <property type="entry name" value="HYDROLASE, HALOACID DELAHOGENASE-RELATED"/>
    <property type="match status" value="1"/>
</dbReference>
<accession>A0A1I6DU30</accession>
<keyword evidence="3" id="KW-1185">Reference proteome</keyword>